<evidence type="ECO:0000256" key="1">
    <source>
        <dbReference type="ARBA" id="ARBA00008306"/>
    </source>
</evidence>
<organism evidence="4 5">
    <name type="scientific">Batrachochytrium salamandrivorans</name>
    <dbReference type="NCBI Taxonomy" id="1357716"/>
    <lineage>
        <taxon>Eukaryota</taxon>
        <taxon>Fungi</taxon>
        <taxon>Fungi incertae sedis</taxon>
        <taxon>Chytridiomycota</taxon>
        <taxon>Chytridiomycota incertae sedis</taxon>
        <taxon>Chytridiomycetes</taxon>
        <taxon>Rhizophydiales</taxon>
        <taxon>Rhizophydiales incertae sedis</taxon>
        <taxon>Batrachochytrium</taxon>
    </lineage>
</organism>
<comment type="similarity">
    <text evidence="1">Belongs to the RMD1/sif2 family.</text>
</comment>
<dbReference type="PANTHER" id="PTHR16255:SF1">
    <property type="entry name" value="REQUIRED FOR MEIOTIC NUCLEAR DIVISION PROTEIN 1 HOMOLOG"/>
    <property type="match status" value="1"/>
</dbReference>
<comment type="caution">
    <text evidence="4">The sequence shown here is derived from an EMBL/GenBank/DDBJ whole genome shotgun (WGS) entry which is preliminary data.</text>
</comment>
<dbReference type="InterPro" id="IPR051624">
    <property type="entry name" value="RMD1/Sad1-interacting"/>
</dbReference>
<feature type="region of interest" description="Disordered" evidence="2">
    <location>
        <begin position="67"/>
        <end position="167"/>
    </location>
</feature>
<dbReference type="Proteomes" id="UP001648503">
    <property type="component" value="Unassembled WGS sequence"/>
</dbReference>
<accession>A0ABQ8FFB8</accession>
<dbReference type="EMBL" id="JAFCIX010000204">
    <property type="protein sequence ID" value="KAH6596647.1"/>
    <property type="molecule type" value="Genomic_DNA"/>
</dbReference>
<keyword evidence="5" id="KW-1185">Reference proteome</keyword>
<evidence type="ECO:0000313" key="4">
    <source>
        <dbReference type="EMBL" id="KAH6596647.1"/>
    </source>
</evidence>
<feature type="compositionally biased region" description="Polar residues" evidence="2">
    <location>
        <begin position="83"/>
        <end position="110"/>
    </location>
</feature>
<sequence>MTMDFQPKDAAGLLARQLHTRRQVLIANPCFRVTAITAPSTSQTAFNWPISLKLASAHGIHTTAVDEPLSAAGPKSPIASSAMPIQQESQTVAATMQTPNTQNNSRQDQSSGDRTHSPPLDQRITASSAPEECQIRRATLAKKKRGVRDVRSDDEPPSGPFRMISAPAPDPLRVTAFSTAEKYNTSSLFRMLKKHYQVLPYMADDIFHIRLSENESEEATQGIDHRDGRSRHANTQTSEGVTVTILEPEQAEAFFFSSGTFVTWGATDEQNELILKRVRGSEINMYSSVETEWFDYFYDTNQQGGMVSDTIILGDEHPLDQSKLAYSAGLTRSVKLASLETLLEEHLDKNRGIPEILLRGKRIPVGRAAILRNLGELFSLRAHVNLNSELLDNPDFCWSSRHMEEHFDRISHSLDVRPRIAVFNKKLDYANEVAEALRNHLHEQHSLKLEWCIIILISVEIAFECAHFVSRAM</sequence>
<dbReference type="PANTHER" id="PTHR16255">
    <property type="entry name" value="REQUIRED FOR MEIOTIC NUCLEAR DIVISION PROTEIN 1 HOMOLOG"/>
    <property type="match status" value="1"/>
</dbReference>
<feature type="domain" description="DUF155" evidence="3">
    <location>
        <begin position="254"/>
        <end position="424"/>
    </location>
</feature>
<dbReference type="InterPro" id="IPR003734">
    <property type="entry name" value="DUF155"/>
</dbReference>
<reference evidence="4 5" key="1">
    <citation type="submission" date="2021-02" db="EMBL/GenBank/DDBJ databases">
        <title>Variation within the Batrachochytrium salamandrivorans European outbreak.</title>
        <authorList>
            <person name="Kelly M."/>
            <person name="Pasmans F."/>
            <person name="Shea T.P."/>
            <person name="Munoz J.F."/>
            <person name="Carranza S."/>
            <person name="Cuomo C.A."/>
            <person name="Martel A."/>
        </authorList>
    </citation>
    <scope>NUCLEOTIDE SEQUENCE [LARGE SCALE GENOMIC DNA]</scope>
    <source>
        <strain evidence="4 5">AMFP18/2</strain>
    </source>
</reference>
<protein>
    <recommendedName>
        <fullName evidence="3">DUF155 domain-containing protein</fullName>
    </recommendedName>
</protein>
<evidence type="ECO:0000313" key="5">
    <source>
        <dbReference type="Proteomes" id="UP001648503"/>
    </source>
</evidence>
<dbReference type="Pfam" id="PF02582">
    <property type="entry name" value="DUF155"/>
    <property type="match status" value="1"/>
</dbReference>
<evidence type="ECO:0000259" key="3">
    <source>
        <dbReference type="Pfam" id="PF02582"/>
    </source>
</evidence>
<evidence type="ECO:0000256" key="2">
    <source>
        <dbReference type="SAM" id="MobiDB-lite"/>
    </source>
</evidence>
<proteinExistence type="inferred from homology"/>
<name>A0ABQ8FFB8_9FUNG</name>
<gene>
    <name evidence="4" type="ORF">BASA50_004978</name>
</gene>